<dbReference type="RefSeq" id="WP_407029539.1">
    <property type="nucleotide sequence ID" value="NZ_JAQGEF010000001.1"/>
</dbReference>
<keyword evidence="3 5" id="KW-0378">Hydrolase</keyword>
<dbReference type="InterPro" id="IPR041489">
    <property type="entry name" value="PDZ_6"/>
</dbReference>
<evidence type="ECO:0000256" key="4">
    <source>
        <dbReference type="ARBA" id="ARBA00022825"/>
    </source>
</evidence>
<sequence length="709" mass="80533">MMNKKVLPFLIPAIAALVFFFANSWGKNNDAAESKESKILTKIGQYLEIAHFSPKPINDAFSAEVFTNVLKSLDGDKMLLLKSDIKELEQYKNKLDDEIKTGSSNFSPALQKIYLQRTDEVEKLVADILSKPFNFNTNEYLQTDREKADWPATEKERKELWQKKIKYMVLDRYASELDTRDKNKDSAKFVYKADSTLERESRERVDKIWHKSFERQKKKATEEEVFNNYINVITSTMDPHTNFFPPVERRSFDEQMSAHFYGIGAQLSEQDGFIKIVSVVSGSPAWKSGQIQANDIILKVAQGSGEPVDITGYETQDAVKIIRGQKDTEVRLTIKKVDGSVKVVSLIREKIDQDESRIRSVILDNGGQKIGYIYVPDFYMDVNGGTNVSCADDMANEIVKLKAQNIDGMIVDLRFNGGGFLGEAIKMVGFFIDEGPVVQVRSRNNSNQVLRDKDRGVLYDGPLAVMINEYSASASEIFAGAIQDYGRGIILGGTSFGKGTVQRQLPLESTSFFNKGAADEDLGSLKITIQKFYRISGSSNQIKGIVPDINLPDTYEFTESREKYEKSALPWDEISKSQYALWDNAGIYDNVKRTYQQKINSDSSFKIIQNNSKWLFENGKKDINLNLNAYRQNLKAISQVVDKSRENLSLKNPIKAEYTKEDQAKIETLDKDKAERYKAWLKNIEKDIYVNQAKQIISEVSSDYKLSKK</sequence>
<dbReference type="InterPro" id="IPR001478">
    <property type="entry name" value="PDZ"/>
</dbReference>
<comment type="similarity">
    <text evidence="1 5">Belongs to the peptidase S41A family.</text>
</comment>
<dbReference type="SUPFAM" id="SSF50156">
    <property type="entry name" value="PDZ domain-like"/>
    <property type="match status" value="1"/>
</dbReference>
<evidence type="ECO:0000256" key="3">
    <source>
        <dbReference type="ARBA" id="ARBA00022801"/>
    </source>
</evidence>
<dbReference type="EC" id="3.4.21.102" evidence="7"/>
<dbReference type="EMBL" id="JAQGEF010000001">
    <property type="protein sequence ID" value="MDA3613205.1"/>
    <property type="molecule type" value="Genomic_DNA"/>
</dbReference>
<keyword evidence="8" id="KW-1185">Reference proteome</keyword>
<dbReference type="SUPFAM" id="SSF52096">
    <property type="entry name" value="ClpP/crotonase"/>
    <property type="match status" value="1"/>
</dbReference>
<dbReference type="Pfam" id="PF03572">
    <property type="entry name" value="Peptidase_S41"/>
    <property type="match status" value="1"/>
</dbReference>
<proteinExistence type="inferred from homology"/>
<evidence type="ECO:0000256" key="5">
    <source>
        <dbReference type="RuleBase" id="RU004404"/>
    </source>
</evidence>
<organism evidence="7 8">
    <name type="scientific">Polluticaenibacter yanchengensis</name>
    <dbReference type="NCBI Taxonomy" id="3014562"/>
    <lineage>
        <taxon>Bacteria</taxon>
        <taxon>Pseudomonadati</taxon>
        <taxon>Bacteroidota</taxon>
        <taxon>Chitinophagia</taxon>
        <taxon>Chitinophagales</taxon>
        <taxon>Chitinophagaceae</taxon>
        <taxon>Polluticaenibacter</taxon>
    </lineage>
</organism>
<dbReference type="CDD" id="cd07560">
    <property type="entry name" value="Peptidase_S41_CPP"/>
    <property type="match status" value="1"/>
</dbReference>
<evidence type="ECO:0000259" key="6">
    <source>
        <dbReference type="PROSITE" id="PS50106"/>
    </source>
</evidence>
<reference evidence="7 8" key="1">
    <citation type="submission" date="2022-12" db="EMBL/GenBank/DDBJ databases">
        <title>Chitinophagaceae gen. sp. nov., a new member of the family Chitinophagaceae, isolated from soil in a chemical factory.</title>
        <authorList>
            <person name="Ke Z."/>
        </authorList>
    </citation>
    <scope>NUCLEOTIDE SEQUENCE [LARGE SCALE GENOMIC DNA]</scope>
    <source>
        <strain evidence="7 8">LY-5</strain>
    </source>
</reference>
<evidence type="ECO:0000313" key="7">
    <source>
        <dbReference type="EMBL" id="MDA3613205.1"/>
    </source>
</evidence>
<dbReference type="CDD" id="cd06782">
    <property type="entry name" value="cpPDZ_CPP-like"/>
    <property type="match status" value="1"/>
</dbReference>
<keyword evidence="4 5" id="KW-0720">Serine protease</keyword>
<dbReference type="SMART" id="SM00228">
    <property type="entry name" value="PDZ"/>
    <property type="match status" value="1"/>
</dbReference>
<dbReference type="InterPro" id="IPR004447">
    <property type="entry name" value="Peptidase_S41A"/>
</dbReference>
<dbReference type="Pfam" id="PF17804">
    <property type="entry name" value="TSP_NTD"/>
    <property type="match status" value="1"/>
</dbReference>
<dbReference type="NCBIfam" id="TIGR00225">
    <property type="entry name" value="prc"/>
    <property type="match status" value="1"/>
</dbReference>
<protein>
    <submittedName>
        <fullName evidence="7">Carboxy terminal-processing peptidase</fullName>
        <ecNumber evidence="7">3.4.21.102</ecNumber>
    </submittedName>
</protein>
<dbReference type="PROSITE" id="PS50106">
    <property type="entry name" value="PDZ"/>
    <property type="match status" value="1"/>
</dbReference>
<dbReference type="Pfam" id="PF11818">
    <property type="entry name" value="DUF3340"/>
    <property type="match status" value="1"/>
</dbReference>
<evidence type="ECO:0000256" key="2">
    <source>
        <dbReference type="ARBA" id="ARBA00022670"/>
    </source>
</evidence>
<dbReference type="Gene3D" id="3.30.750.44">
    <property type="match status" value="1"/>
</dbReference>
<dbReference type="GO" id="GO:0004252">
    <property type="term" value="F:serine-type endopeptidase activity"/>
    <property type="evidence" value="ECO:0007669"/>
    <property type="project" value="UniProtKB-EC"/>
</dbReference>
<comment type="caution">
    <text evidence="7">The sequence shown here is derived from an EMBL/GenBank/DDBJ whole genome shotgun (WGS) entry which is preliminary data.</text>
</comment>
<dbReference type="InterPro" id="IPR020992">
    <property type="entry name" value="Tail_Prtase_C"/>
</dbReference>
<dbReference type="Gene3D" id="3.90.226.10">
    <property type="entry name" value="2-enoyl-CoA Hydratase, Chain A, domain 1"/>
    <property type="match status" value="1"/>
</dbReference>
<dbReference type="InterPro" id="IPR005151">
    <property type="entry name" value="Tail-specific_protease"/>
</dbReference>
<evidence type="ECO:0000313" key="8">
    <source>
        <dbReference type="Proteomes" id="UP001210231"/>
    </source>
</evidence>
<dbReference type="Pfam" id="PF17820">
    <property type="entry name" value="PDZ_6"/>
    <property type="match status" value="1"/>
</dbReference>
<dbReference type="PANTHER" id="PTHR32060:SF22">
    <property type="entry name" value="CARBOXYL-TERMINAL-PROCESSING PEPTIDASE 3, CHLOROPLASTIC"/>
    <property type="match status" value="1"/>
</dbReference>
<dbReference type="PANTHER" id="PTHR32060">
    <property type="entry name" value="TAIL-SPECIFIC PROTEASE"/>
    <property type="match status" value="1"/>
</dbReference>
<name>A0ABT4UG57_9BACT</name>
<accession>A0ABT4UG57</accession>
<dbReference type="InterPro" id="IPR040573">
    <property type="entry name" value="TSP_N"/>
</dbReference>
<dbReference type="Gene3D" id="2.30.42.10">
    <property type="match status" value="1"/>
</dbReference>
<dbReference type="SMART" id="SM00245">
    <property type="entry name" value="TSPc"/>
    <property type="match status" value="1"/>
</dbReference>
<feature type="domain" description="PDZ" evidence="6">
    <location>
        <begin position="263"/>
        <end position="323"/>
    </location>
</feature>
<gene>
    <name evidence="7" type="ORF">O3P16_00150</name>
</gene>
<dbReference type="InterPro" id="IPR036034">
    <property type="entry name" value="PDZ_sf"/>
</dbReference>
<dbReference type="InterPro" id="IPR029045">
    <property type="entry name" value="ClpP/crotonase-like_dom_sf"/>
</dbReference>
<dbReference type="Proteomes" id="UP001210231">
    <property type="component" value="Unassembled WGS sequence"/>
</dbReference>
<evidence type="ECO:0000256" key="1">
    <source>
        <dbReference type="ARBA" id="ARBA00009179"/>
    </source>
</evidence>
<keyword evidence="2 5" id="KW-0645">Protease</keyword>